<proteinExistence type="inferred from homology"/>
<dbReference type="OrthoDB" id="9880441at2759"/>
<accession>A0A9N8WPZ2</accession>
<protein>
    <recommendedName>
        <fullName evidence="4">aspartyl aminopeptidase</fullName>
        <ecNumber evidence="4">3.4.11.21</ecNumber>
    </recommendedName>
</protein>
<dbReference type="EC" id="3.4.11.21" evidence="4"/>
<reference evidence="12" key="1">
    <citation type="submission" date="2021-06" db="EMBL/GenBank/DDBJ databases">
        <authorList>
            <person name="Kallberg Y."/>
            <person name="Tangrot J."/>
            <person name="Rosling A."/>
        </authorList>
    </citation>
    <scope>NUCLEOTIDE SEQUENCE</scope>
    <source>
        <strain evidence="12">MT106</strain>
    </source>
</reference>
<dbReference type="PANTHER" id="PTHR28570:SF3">
    <property type="entry name" value="ASPARTYL AMINOPEPTIDASE"/>
    <property type="match status" value="1"/>
</dbReference>
<comment type="cofactor">
    <cofactor evidence="2">
        <name>Zn(2+)</name>
        <dbReference type="ChEBI" id="CHEBI:29105"/>
    </cofactor>
</comment>
<evidence type="ECO:0000256" key="6">
    <source>
        <dbReference type="ARBA" id="ARBA00022670"/>
    </source>
</evidence>
<evidence type="ECO:0000256" key="8">
    <source>
        <dbReference type="ARBA" id="ARBA00022801"/>
    </source>
</evidence>
<evidence type="ECO:0000256" key="1">
    <source>
        <dbReference type="ARBA" id="ARBA00001335"/>
    </source>
</evidence>
<dbReference type="GO" id="GO:0000324">
    <property type="term" value="C:fungal-type vacuole"/>
    <property type="evidence" value="ECO:0007669"/>
    <property type="project" value="TreeGrafter"/>
</dbReference>
<dbReference type="Proteomes" id="UP000789831">
    <property type="component" value="Unassembled WGS sequence"/>
</dbReference>
<dbReference type="AlphaFoldDB" id="A0A9N8WPZ2"/>
<dbReference type="SUPFAM" id="SSF53187">
    <property type="entry name" value="Zn-dependent exopeptidases"/>
    <property type="match status" value="1"/>
</dbReference>
<dbReference type="SUPFAM" id="SSF101821">
    <property type="entry name" value="Aminopeptidase/glucanase lid domain"/>
    <property type="match status" value="1"/>
</dbReference>
<dbReference type="FunFam" id="2.30.250.10:FF:000001">
    <property type="entry name" value="Aspartyl aminopeptidase 1"/>
    <property type="match status" value="1"/>
</dbReference>
<sequence>MSIIPPKEATNFIEFVNNSPSPFHAVEEARVRLSAAGYKEICERESWNNVLELNGKYYFTRNRSTIVAFAIGRKYKTGNGISIVGAHTDSPCLKLKPISKKEKVGYLQIGVETYGGGIWHTWFDRDLSVAGRAIVDDDGKLISKLVRIRQPILRVPTLAIHLERDVNSAGFKFNNENHLCPLIATVTKDLTKPGKSEKDDDTGNPFIVKHQPILIEVLAKELDVRVDQIRDLELCLYDTQPSTIGGVYNEFIFSARLDNLMMSYTALTALINSTSDPDSLSNEHNIRMIALFDNEEVGSTSAHGANSSLLETTIRRLVFSNIRGNIQETTSHTIFEETVHKSFFISADMGHAVHPNYFEKHEENHRPEMHKGVVIKVNSSQRYATTAATTIVLREVAEKRNIPLQEFVVRADTPCGSTIGPMISANLGIRTIDVGNPQLSMHSIREVAGTDDVGHAINLFKTFFEEFHEIDQRVIVD</sequence>
<dbReference type="InterPro" id="IPR023358">
    <property type="entry name" value="Peptidase_M18_dom2"/>
</dbReference>
<dbReference type="GO" id="GO:0008270">
    <property type="term" value="F:zinc ion binding"/>
    <property type="evidence" value="ECO:0007669"/>
    <property type="project" value="InterPro"/>
</dbReference>
<organism evidence="12 13">
    <name type="scientific">Ambispora gerdemannii</name>
    <dbReference type="NCBI Taxonomy" id="144530"/>
    <lineage>
        <taxon>Eukaryota</taxon>
        <taxon>Fungi</taxon>
        <taxon>Fungi incertae sedis</taxon>
        <taxon>Mucoromycota</taxon>
        <taxon>Glomeromycotina</taxon>
        <taxon>Glomeromycetes</taxon>
        <taxon>Archaeosporales</taxon>
        <taxon>Ambisporaceae</taxon>
        <taxon>Ambispora</taxon>
    </lineage>
</organism>
<dbReference type="EMBL" id="CAJVPL010000401">
    <property type="protein sequence ID" value="CAG8492580.1"/>
    <property type="molecule type" value="Genomic_DNA"/>
</dbReference>
<dbReference type="GO" id="GO:0006508">
    <property type="term" value="P:proteolysis"/>
    <property type="evidence" value="ECO:0007669"/>
    <property type="project" value="UniProtKB-KW"/>
</dbReference>
<dbReference type="Pfam" id="PF02127">
    <property type="entry name" value="Peptidase_M18"/>
    <property type="match status" value="1"/>
</dbReference>
<comment type="similarity">
    <text evidence="3 11">Belongs to the peptidase M18 family.</text>
</comment>
<evidence type="ECO:0000256" key="7">
    <source>
        <dbReference type="ARBA" id="ARBA00022723"/>
    </source>
</evidence>
<comment type="catalytic activity">
    <reaction evidence="1">
        <text>Release of an N-terminal aspartate or glutamate from a peptide, with a preference for aspartate.</text>
        <dbReference type="EC" id="3.4.11.21"/>
    </reaction>
</comment>
<dbReference type="InterPro" id="IPR001948">
    <property type="entry name" value="Peptidase_M18"/>
</dbReference>
<dbReference type="PRINTS" id="PR00932">
    <property type="entry name" value="AMINO1PTASE"/>
</dbReference>
<dbReference type="Gene3D" id="2.30.250.10">
    <property type="entry name" value="Aminopeptidase i, Domain 2"/>
    <property type="match status" value="1"/>
</dbReference>
<evidence type="ECO:0000313" key="13">
    <source>
        <dbReference type="Proteomes" id="UP000789831"/>
    </source>
</evidence>
<evidence type="ECO:0000256" key="5">
    <source>
        <dbReference type="ARBA" id="ARBA00022438"/>
    </source>
</evidence>
<evidence type="ECO:0000256" key="10">
    <source>
        <dbReference type="ARBA" id="ARBA00023049"/>
    </source>
</evidence>
<evidence type="ECO:0000256" key="2">
    <source>
        <dbReference type="ARBA" id="ARBA00001947"/>
    </source>
</evidence>
<evidence type="ECO:0000256" key="11">
    <source>
        <dbReference type="RuleBase" id="RU004386"/>
    </source>
</evidence>
<evidence type="ECO:0000256" key="4">
    <source>
        <dbReference type="ARBA" id="ARBA00011965"/>
    </source>
</evidence>
<keyword evidence="9 11" id="KW-0862">Zinc</keyword>
<dbReference type="PANTHER" id="PTHR28570">
    <property type="entry name" value="ASPARTYL AMINOPEPTIDASE"/>
    <property type="match status" value="1"/>
</dbReference>
<dbReference type="GO" id="GO:0008237">
    <property type="term" value="F:metallopeptidase activity"/>
    <property type="evidence" value="ECO:0007669"/>
    <property type="project" value="UniProtKB-KW"/>
</dbReference>
<dbReference type="Gene3D" id="3.40.630.10">
    <property type="entry name" value="Zn peptidases"/>
    <property type="match status" value="1"/>
</dbReference>
<keyword evidence="5 11" id="KW-0031">Aminopeptidase</keyword>
<keyword evidence="7 11" id="KW-0479">Metal-binding</keyword>
<dbReference type="CDD" id="cd05658">
    <property type="entry name" value="M18_DAP"/>
    <property type="match status" value="1"/>
</dbReference>
<keyword evidence="8 11" id="KW-0378">Hydrolase</keyword>
<keyword evidence="13" id="KW-1185">Reference proteome</keyword>
<name>A0A9N8WPZ2_9GLOM</name>
<keyword evidence="6 11" id="KW-0645">Protease</keyword>
<evidence type="ECO:0000256" key="3">
    <source>
        <dbReference type="ARBA" id="ARBA00008290"/>
    </source>
</evidence>
<comment type="caution">
    <text evidence="12">The sequence shown here is derived from an EMBL/GenBank/DDBJ whole genome shotgun (WGS) entry which is preliminary data.</text>
</comment>
<evidence type="ECO:0000313" key="12">
    <source>
        <dbReference type="EMBL" id="CAG8492580.1"/>
    </source>
</evidence>
<evidence type="ECO:0000256" key="9">
    <source>
        <dbReference type="ARBA" id="ARBA00022833"/>
    </source>
</evidence>
<gene>
    <name evidence="12" type="ORF">AGERDE_LOCUS3831</name>
</gene>
<keyword evidence="10 11" id="KW-0482">Metalloprotease</keyword>
<dbReference type="GO" id="GO:0004177">
    <property type="term" value="F:aminopeptidase activity"/>
    <property type="evidence" value="ECO:0007669"/>
    <property type="project" value="UniProtKB-KW"/>
</dbReference>
<dbReference type="NCBIfam" id="NF002759">
    <property type="entry name" value="PRK02813.1"/>
    <property type="match status" value="1"/>
</dbReference>